<protein>
    <submittedName>
        <fullName evidence="1">Uncharacterized protein</fullName>
    </submittedName>
</protein>
<reference evidence="1 2" key="1">
    <citation type="submission" date="2021-04" db="EMBL/GenBank/DDBJ databases">
        <authorList>
            <person name="De Guttry C."/>
            <person name="Zahm M."/>
            <person name="Klopp C."/>
            <person name="Cabau C."/>
            <person name="Louis A."/>
            <person name="Berthelot C."/>
            <person name="Parey E."/>
            <person name="Roest Crollius H."/>
            <person name="Montfort J."/>
            <person name="Robinson-Rechavi M."/>
            <person name="Bucao C."/>
            <person name="Bouchez O."/>
            <person name="Gislard M."/>
            <person name="Lluch J."/>
            <person name="Milhes M."/>
            <person name="Lampietro C."/>
            <person name="Lopez Roques C."/>
            <person name="Donnadieu C."/>
            <person name="Braasch I."/>
            <person name="Desvignes T."/>
            <person name="Postlethwait J."/>
            <person name="Bobe J."/>
            <person name="Wedekind C."/>
            <person name="Guiguen Y."/>
        </authorList>
    </citation>
    <scope>NUCLEOTIDE SEQUENCE [LARGE SCALE GENOMIC DNA]</scope>
    <source>
        <strain evidence="1">Cs_M1</strain>
        <tissue evidence="1">Blood</tissue>
    </source>
</reference>
<keyword evidence="2" id="KW-1185">Reference proteome</keyword>
<evidence type="ECO:0000313" key="1">
    <source>
        <dbReference type="EMBL" id="KAK6323283.1"/>
    </source>
</evidence>
<dbReference type="Proteomes" id="UP001356427">
    <property type="component" value="Unassembled WGS sequence"/>
</dbReference>
<accession>A0AAN8R4H9</accession>
<sequence>MFSSCCTQEPAEGVVNRLLPQVPLSWPPAKTHKSLDVWEVGNILRSEGEGGVERGRGVVKRICKVATDQSSSAPGMGVKVLQCFSWYRRCKERCKAKQCPPPAVPREEMKPPKVPVVYGVVWDSQGEGGSHSSLSGSQIYFSSKARLSFRHQMDSNFNAVDATC</sequence>
<dbReference type="EMBL" id="JAGTTL010000004">
    <property type="protein sequence ID" value="KAK6323283.1"/>
    <property type="molecule type" value="Genomic_DNA"/>
</dbReference>
<proteinExistence type="predicted"/>
<comment type="caution">
    <text evidence="1">The sequence shown here is derived from an EMBL/GenBank/DDBJ whole genome shotgun (WGS) entry which is preliminary data.</text>
</comment>
<evidence type="ECO:0000313" key="2">
    <source>
        <dbReference type="Proteomes" id="UP001356427"/>
    </source>
</evidence>
<dbReference type="AlphaFoldDB" id="A0AAN8R4H9"/>
<gene>
    <name evidence="1" type="ORF">J4Q44_G00056220</name>
</gene>
<name>A0AAN8R4H9_9TELE</name>
<organism evidence="1 2">
    <name type="scientific">Coregonus suidteri</name>
    <dbReference type="NCBI Taxonomy" id="861788"/>
    <lineage>
        <taxon>Eukaryota</taxon>
        <taxon>Metazoa</taxon>
        <taxon>Chordata</taxon>
        <taxon>Craniata</taxon>
        <taxon>Vertebrata</taxon>
        <taxon>Euteleostomi</taxon>
        <taxon>Actinopterygii</taxon>
        <taxon>Neopterygii</taxon>
        <taxon>Teleostei</taxon>
        <taxon>Protacanthopterygii</taxon>
        <taxon>Salmoniformes</taxon>
        <taxon>Salmonidae</taxon>
        <taxon>Coregoninae</taxon>
        <taxon>Coregonus</taxon>
    </lineage>
</organism>